<dbReference type="Pfam" id="PF25989">
    <property type="entry name" value="YknX_C"/>
    <property type="match status" value="1"/>
</dbReference>
<gene>
    <name evidence="6" type="ORF">C8D91_0928</name>
</gene>
<reference evidence="6 7" key="1">
    <citation type="submission" date="2019-03" db="EMBL/GenBank/DDBJ databases">
        <title>Genomic Encyclopedia of Type Strains, Phase IV (KMG-IV): sequencing the most valuable type-strain genomes for metagenomic binning, comparative biology and taxonomic classification.</title>
        <authorList>
            <person name="Goeker M."/>
        </authorList>
    </citation>
    <scope>NUCLEOTIDE SEQUENCE [LARGE SCALE GENOMIC DNA]</scope>
    <source>
        <strain evidence="6 7">DSM 25488</strain>
    </source>
</reference>
<dbReference type="Gene3D" id="1.10.287.470">
    <property type="entry name" value="Helix hairpin bin"/>
    <property type="match status" value="1"/>
</dbReference>
<evidence type="ECO:0000259" key="4">
    <source>
        <dbReference type="Pfam" id="PF25973"/>
    </source>
</evidence>
<evidence type="ECO:0000259" key="5">
    <source>
        <dbReference type="Pfam" id="PF25989"/>
    </source>
</evidence>
<dbReference type="PANTHER" id="PTHR30469">
    <property type="entry name" value="MULTIDRUG RESISTANCE PROTEIN MDTA"/>
    <property type="match status" value="1"/>
</dbReference>
<dbReference type="PANTHER" id="PTHR30469:SF38">
    <property type="entry name" value="HLYD FAMILY SECRETION PROTEIN"/>
    <property type="match status" value="1"/>
</dbReference>
<feature type="domain" description="CusB-like beta-barrel" evidence="3">
    <location>
        <begin position="207"/>
        <end position="276"/>
    </location>
</feature>
<dbReference type="InterPro" id="IPR058647">
    <property type="entry name" value="BSH_CzcB-like"/>
</dbReference>
<dbReference type="OrthoDB" id="9806939at2"/>
<dbReference type="GO" id="GO:0015562">
    <property type="term" value="F:efflux transmembrane transporter activity"/>
    <property type="evidence" value="ECO:0007669"/>
    <property type="project" value="TreeGrafter"/>
</dbReference>
<dbReference type="GO" id="GO:1990281">
    <property type="term" value="C:efflux pump complex"/>
    <property type="evidence" value="ECO:0007669"/>
    <property type="project" value="TreeGrafter"/>
</dbReference>
<keyword evidence="7" id="KW-1185">Reference proteome</keyword>
<keyword evidence="2" id="KW-0175">Coiled coil</keyword>
<dbReference type="InterPro" id="IPR006143">
    <property type="entry name" value="RND_pump_MFP"/>
</dbReference>
<accession>A0A4R6XV76</accession>
<dbReference type="Gene3D" id="2.40.30.170">
    <property type="match status" value="1"/>
</dbReference>
<dbReference type="InterPro" id="IPR058792">
    <property type="entry name" value="Beta-barrel_RND_2"/>
</dbReference>
<dbReference type="SUPFAM" id="SSF111369">
    <property type="entry name" value="HlyD-like secretion proteins"/>
    <property type="match status" value="1"/>
</dbReference>
<evidence type="ECO:0000313" key="6">
    <source>
        <dbReference type="EMBL" id="TDR22439.1"/>
    </source>
</evidence>
<evidence type="ECO:0000256" key="2">
    <source>
        <dbReference type="SAM" id="Coils"/>
    </source>
</evidence>
<dbReference type="Pfam" id="PF25973">
    <property type="entry name" value="BSH_CzcB"/>
    <property type="match status" value="1"/>
</dbReference>
<evidence type="ECO:0000259" key="3">
    <source>
        <dbReference type="Pfam" id="PF25954"/>
    </source>
</evidence>
<dbReference type="InterPro" id="IPR058637">
    <property type="entry name" value="YknX-like_C"/>
</dbReference>
<organism evidence="6 7">
    <name type="scientific">Marinicella litoralis</name>
    <dbReference type="NCBI Taxonomy" id="644220"/>
    <lineage>
        <taxon>Bacteria</taxon>
        <taxon>Pseudomonadati</taxon>
        <taxon>Pseudomonadota</taxon>
        <taxon>Gammaproteobacteria</taxon>
        <taxon>Lysobacterales</taxon>
        <taxon>Marinicellaceae</taxon>
        <taxon>Marinicella</taxon>
    </lineage>
</organism>
<protein>
    <submittedName>
        <fullName evidence="6">RND family efflux transporter MFP subunit</fullName>
    </submittedName>
</protein>
<dbReference type="Pfam" id="PF25954">
    <property type="entry name" value="Beta-barrel_RND_2"/>
    <property type="match status" value="1"/>
</dbReference>
<feature type="coiled-coil region" evidence="2">
    <location>
        <begin position="110"/>
        <end position="164"/>
    </location>
</feature>
<dbReference type="Gene3D" id="2.40.420.20">
    <property type="match status" value="1"/>
</dbReference>
<dbReference type="AlphaFoldDB" id="A0A4R6XV76"/>
<feature type="domain" description="CzcB-like barrel-sandwich hybrid" evidence="4">
    <location>
        <begin position="73"/>
        <end position="200"/>
    </location>
</feature>
<sequence length="361" mass="39706">MNLLENVSVMKKYIIVMLLLILSACNQSKESKSDKKDNKEENKVIINVEAATSYIGNSIATFKSTAILEADRAATVTTKTSGIILDIIAEEGDVVNQGDVLLVLESDEQVLSLNSAKANYEKSLNNYERAQQLISKGLINKEQLDNLKYETQSLKSALDQARMNLTFTQVKAPFDGIVVKRHVKIGNLIQNATAVYEVVDFESLQAKISVPEHQWSIMKTGLDVQFSFDALSGKTIVGKIVRVSPVVNAGSGTFQVTVSVDNSDLSLRPGLFAKADIVFDQRDDVVMVDKNAIIREDDLSYVYVIEGESAVKKVEVKLGYEMPDSFEITSGIQAGQQVVTTGKNNLTPDVEINVVNYDQNL</sequence>
<dbReference type="Gene3D" id="2.40.50.100">
    <property type="match status" value="1"/>
</dbReference>
<comment type="caution">
    <text evidence="6">The sequence shown here is derived from an EMBL/GenBank/DDBJ whole genome shotgun (WGS) entry which is preliminary data.</text>
</comment>
<dbReference type="NCBIfam" id="TIGR01730">
    <property type="entry name" value="RND_mfp"/>
    <property type="match status" value="1"/>
</dbReference>
<dbReference type="EMBL" id="SNZB01000002">
    <property type="protein sequence ID" value="TDR22439.1"/>
    <property type="molecule type" value="Genomic_DNA"/>
</dbReference>
<dbReference type="FunFam" id="2.40.30.170:FF:000010">
    <property type="entry name" value="Efflux RND transporter periplasmic adaptor subunit"/>
    <property type="match status" value="1"/>
</dbReference>
<comment type="similarity">
    <text evidence="1">Belongs to the membrane fusion protein (MFP) (TC 8.A.1) family.</text>
</comment>
<evidence type="ECO:0000313" key="7">
    <source>
        <dbReference type="Proteomes" id="UP000295724"/>
    </source>
</evidence>
<evidence type="ECO:0000256" key="1">
    <source>
        <dbReference type="ARBA" id="ARBA00009477"/>
    </source>
</evidence>
<feature type="domain" description="YknX-like C-terminal permuted SH3-like" evidence="5">
    <location>
        <begin position="289"/>
        <end position="348"/>
    </location>
</feature>
<name>A0A4R6XV76_9GAMM</name>
<proteinExistence type="inferred from homology"/>
<dbReference type="Proteomes" id="UP000295724">
    <property type="component" value="Unassembled WGS sequence"/>
</dbReference>